<name>A0A0F9VTM5_9ZZZZ</name>
<protein>
    <submittedName>
        <fullName evidence="1">Uncharacterized protein</fullName>
    </submittedName>
</protein>
<sequence length="62" mass="7090">MSKKVTIKGRASFDFTCTLEIIGDDKIDVVYNMMDHEIVEDLQYSSGFIKTNEKITVISIEE</sequence>
<reference evidence="1" key="1">
    <citation type="journal article" date="2015" name="Nature">
        <title>Complex archaea that bridge the gap between prokaryotes and eukaryotes.</title>
        <authorList>
            <person name="Spang A."/>
            <person name="Saw J.H."/>
            <person name="Jorgensen S.L."/>
            <person name="Zaremba-Niedzwiedzka K."/>
            <person name="Martijn J."/>
            <person name="Lind A.E."/>
            <person name="van Eijk R."/>
            <person name="Schleper C."/>
            <person name="Guy L."/>
            <person name="Ettema T.J."/>
        </authorList>
    </citation>
    <scope>NUCLEOTIDE SEQUENCE</scope>
</reference>
<proteinExistence type="predicted"/>
<comment type="caution">
    <text evidence="1">The sequence shown here is derived from an EMBL/GenBank/DDBJ whole genome shotgun (WGS) entry which is preliminary data.</text>
</comment>
<gene>
    <name evidence="1" type="ORF">LCGC14_0444120</name>
</gene>
<organism evidence="1">
    <name type="scientific">marine sediment metagenome</name>
    <dbReference type="NCBI Taxonomy" id="412755"/>
    <lineage>
        <taxon>unclassified sequences</taxon>
        <taxon>metagenomes</taxon>
        <taxon>ecological metagenomes</taxon>
    </lineage>
</organism>
<dbReference type="AlphaFoldDB" id="A0A0F9VTM5"/>
<accession>A0A0F9VTM5</accession>
<evidence type="ECO:0000313" key="1">
    <source>
        <dbReference type="EMBL" id="KKN69123.1"/>
    </source>
</evidence>
<dbReference type="EMBL" id="LAZR01000432">
    <property type="protein sequence ID" value="KKN69123.1"/>
    <property type="molecule type" value="Genomic_DNA"/>
</dbReference>